<dbReference type="PANTHER" id="PTHR37534">
    <property type="entry name" value="TRANSCRIPTIONAL ACTIVATOR PROTEIN UGA3"/>
    <property type="match status" value="1"/>
</dbReference>
<dbReference type="InterPro" id="IPR021858">
    <property type="entry name" value="Fun_TF"/>
</dbReference>
<evidence type="ECO:0000313" key="4">
    <source>
        <dbReference type="Proteomes" id="UP001140560"/>
    </source>
</evidence>
<evidence type="ECO:0000256" key="2">
    <source>
        <dbReference type="ARBA" id="ARBA00023242"/>
    </source>
</evidence>
<dbReference type="Pfam" id="PF11951">
    <property type="entry name" value="Fungal_trans_2"/>
    <property type="match status" value="2"/>
</dbReference>
<evidence type="ECO:0000313" key="3">
    <source>
        <dbReference type="EMBL" id="KAJ4363984.1"/>
    </source>
</evidence>
<name>A0A9W8Y1F1_9PLEO</name>
<sequence>MSADDSVLARMITTIDDNTNGFRLDLMRMALSSSDASAQSLLQATLALSSFHLGRAEEALKHKVRAIKSLSESVRTESASKPTQLAACLMLCVYSVFDATDTTWNVHLQGAKTISGALTKQEQEMSCFEFISPWYNYHDTLSGYSLPAHLPGKKHRAPRIILPESDSENRKEIHIVVGESTGTLDHQRITLTAEFYRVATLLYLYQIAPDIAIPEQAVQNLVRNGFKLMDQMNPCTSPWPLFIIACNVTSDSERLKILTVLNAMIQKRRIGNYRIIKGLIQTLWKQQDLTADEVIPKKIDWRNLIDPDSCTPSFI</sequence>
<comment type="subcellular location">
    <subcellularLocation>
        <location evidence="1">Nucleus</location>
    </subcellularLocation>
</comment>
<keyword evidence="2" id="KW-0539">Nucleus</keyword>
<dbReference type="GO" id="GO:0003700">
    <property type="term" value="F:DNA-binding transcription factor activity"/>
    <property type="evidence" value="ECO:0007669"/>
    <property type="project" value="TreeGrafter"/>
</dbReference>
<protein>
    <submittedName>
        <fullName evidence="3">Uncharacterized protein</fullName>
    </submittedName>
</protein>
<dbReference type="GO" id="GO:0005634">
    <property type="term" value="C:nucleus"/>
    <property type="evidence" value="ECO:0007669"/>
    <property type="project" value="UniProtKB-SubCell"/>
</dbReference>
<dbReference type="Proteomes" id="UP001140560">
    <property type="component" value="Unassembled WGS sequence"/>
</dbReference>
<comment type="caution">
    <text evidence="3">The sequence shown here is derived from an EMBL/GenBank/DDBJ whole genome shotgun (WGS) entry which is preliminary data.</text>
</comment>
<keyword evidence="4" id="KW-1185">Reference proteome</keyword>
<gene>
    <name evidence="3" type="ORF">N0V83_009438</name>
</gene>
<dbReference type="AlphaFoldDB" id="A0A9W8Y1F1"/>
<accession>A0A9W8Y1F1</accession>
<reference evidence="3" key="1">
    <citation type="submission" date="2022-10" db="EMBL/GenBank/DDBJ databases">
        <title>Tapping the CABI collections for fungal endophytes: first genome assemblies for Collariella, Neodidymelliopsis, Ascochyta clinopodiicola, Didymella pomorum, Didymosphaeria variabile, Neocosmospora piperis and Neocucurbitaria cava.</title>
        <authorList>
            <person name="Hill R."/>
        </authorList>
    </citation>
    <scope>NUCLEOTIDE SEQUENCE</scope>
    <source>
        <strain evidence="3">IMI 356814</strain>
    </source>
</reference>
<dbReference type="PANTHER" id="PTHR37534:SF49">
    <property type="entry name" value="LYSINE BIOSYNTHESIS REGULATORY PROTEIN LYS14"/>
    <property type="match status" value="1"/>
</dbReference>
<evidence type="ECO:0000256" key="1">
    <source>
        <dbReference type="ARBA" id="ARBA00004123"/>
    </source>
</evidence>
<dbReference type="OrthoDB" id="3792826at2759"/>
<proteinExistence type="predicted"/>
<dbReference type="GO" id="GO:0045944">
    <property type="term" value="P:positive regulation of transcription by RNA polymerase II"/>
    <property type="evidence" value="ECO:0007669"/>
    <property type="project" value="TreeGrafter"/>
</dbReference>
<dbReference type="GO" id="GO:0000976">
    <property type="term" value="F:transcription cis-regulatory region binding"/>
    <property type="evidence" value="ECO:0007669"/>
    <property type="project" value="TreeGrafter"/>
</dbReference>
<organism evidence="3 4">
    <name type="scientific">Neocucurbitaria cava</name>
    <dbReference type="NCBI Taxonomy" id="798079"/>
    <lineage>
        <taxon>Eukaryota</taxon>
        <taxon>Fungi</taxon>
        <taxon>Dikarya</taxon>
        <taxon>Ascomycota</taxon>
        <taxon>Pezizomycotina</taxon>
        <taxon>Dothideomycetes</taxon>
        <taxon>Pleosporomycetidae</taxon>
        <taxon>Pleosporales</taxon>
        <taxon>Pleosporineae</taxon>
        <taxon>Cucurbitariaceae</taxon>
        <taxon>Neocucurbitaria</taxon>
    </lineage>
</organism>
<dbReference type="EMBL" id="JAPEUY010000018">
    <property type="protein sequence ID" value="KAJ4363984.1"/>
    <property type="molecule type" value="Genomic_DNA"/>
</dbReference>